<feature type="transmembrane region" description="Helical" evidence="1">
    <location>
        <begin position="20"/>
        <end position="39"/>
    </location>
</feature>
<accession>A0A7K4MWM5</accession>
<dbReference type="AlphaFoldDB" id="A0A7K4MWM5"/>
<gene>
    <name evidence="2" type="ORF">HX858_09300</name>
</gene>
<proteinExistence type="predicted"/>
<dbReference type="EMBL" id="JACATH010000026">
    <property type="protein sequence ID" value="NWJ57922.1"/>
    <property type="molecule type" value="Genomic_DNA"/>
</dbReference>
<name>A0A7K4MWM5_9ARCH</name>
<reference evidence="2 3" key="1">
    <citation type="journal article" date="2019" name="Environ. Microbiol.">
        <title>Genomics insights into ecotype formation of ammonia-oxidizing archaea in the deep ocean.</title>
        <authorList>
            <person name="Wang Y."/>
            <person name="Huang J.M."/>
            <person name="Cui G.J."/>
            <person name="Nunoura T."/>
            <person name="Takaki Y."/>
            <person name="Li W.L."/>
            <person name="Li J."/>
            <person name="Gao Z.M."/>
            <person name="Takai K."/>
            <person name="Zhang A.Q."/>
            <person name="Stepanauskas R."/>
        </authorList>
    </citation>
    <scope>NUCLEOTIDE SEQUENCE [LARGE SCALE GENOMIC DNA]</scope>
    <source>
        <strain evidence="2 3">L15a</strain>
    </source>
</reference>
<sequence>MNEENSWFTWVIPHKYLKRYFFLMIGILFILPILTGLRYTPAGFMVNYFFADALFYRWCVKKIEEDEAKARKKHFLGE</sequence>
<keyword evidence="1" id="KW-0472">Membrane</keyword>
<keyword evidence="1" id="KW-0812">Transmembrane</keyword>
<keyword evidence="1" id="KW-1133">Transmembrane helix</keyword>
<evidence type="ECO:0000313" key="3">
    <source>
        <dbReference type="Proteomes" id="UP000575480"/>
    </source>
</evidence>
<evidence type="ECO:0000313" key="2">
    <source>
        <dbReference type="EMBL" id="NWJ57922.1"/>
    </source>
</evidence>
<comment type="caution">
    <text evidence="2">The sequence shown here is derived from an EMBL/GenBank/DDBJ whole genome shotgun (WGS) entry which is preliminary data.</text>
</comment>
<evidence type="ECO:0000256" key="1">
    <source>
        <dbReference type="SAM" id="Phobius"/>
    </source>
</evidence>
<protein>
    <submittedName>
        <fullName evidence="2">Uncharacterized protein</fullName>
    </submittedName>
</protein>
<organism evidence="2 3">
    <name type="scientific">Marine Group I thaumarchaeote</name>
    <dbReference type="NCBI Taxonomy" id="2511932"/>
    <lineage>
        <taxon>Archaea</taxon>
        <taxon>Nitrososphaerota</taxon>
        <taxon>Marine Group I</taxon>
    </lineage>
</organism>
<dbReference type="Proteomes" id="UP000575480">
    <property type="component" value="Unassembled WGS sequence"/>
</dbReference>